<dbReference type="RefSeq" id="WP_139466422.1">
    <property type="nucleotide sequence ID" value="NZ_VDHJ01000020.1"/>
</dbReference>
<dbReference type="Pfam" id="PF11271">
    <property type="entry name" value="PorA"/>
    <property type="match status" value="1"/>
</dbReference>
<evidence type="ECO:0000256" key="1">
    <source>
        <dbReference type="SAM" id="Phobius"/>
    </source>
</evidence>
<evidence type="ECO:0000313" key="3">
    <source>
        <dbReference type="Proteomes" id="UP000312032"/>
    </source>
</evidence>
<proteinExistence type="predicted"/>
<name>A0A5C4U192_9CORY</name>
<gene>
    <name evidence="2" type="ORF">FHE74_10250</name>
</gene>
<reference evidence="2 3" key="1">
    <citation type="submission" date="2019-06" db="EMBL/GenBank/DDBJ databases">
        <authorList>
            <person name="Li J."/>
        </authorList>
    </citation>
    <scope>NUCLEOTIDE SEQUENCE [LARGE SCALE GENOMIC DNA]</scope>
    <source>
        <strain evidence="2 3">LMG 28165</strain>
    </source>
</reference>
<feature type="transmembrane region" description="Helical" evidence="1">
    <location>
        <begin position="325"/>
        <end position="346"/>
    </location>
</feature>
<organism evidence="2 3">
    <name type="scientific">Corynebacterium tapiri</name>
    <dbReference type="NCBI Taxonomy" id="1448266"/>
    <lineage>
        <taxon>Bacteria</taxon>
        <taxon>Bacillati</taxon>
        <taxon>Actinomycetota</taxon>
        <taxon>Actinomycetes</taxon>
        <taxon>Mycobacteriales</taxon>
        <taxon>Corynebacteriaceae</taxon>
        <taxon>Corynebacterium</taxon>
    </lineage>
</organism>
<dbReference type="Proteomes" id="UP000312032">
    <property type="component" value="Unassembled WGS sequence"/>
</dbReference>
<dbReference type="AlphaFoldDB" id="A0A5C4U192"/>
<comment type="caution">
    <text evidence="2">The sequence shown here is derived from an EMBL/GenBank/DDBJ whole genome shotgun (WGS) entry which is preliminary data.</text>
</comment>
<keyword evidence="3" id="KW-1185">Reference proteome</keyword>
<evidence type="ECO:0000313" key="2">
    <source>
        <dbReference type="EMBL" id="TNL94618.1"/>
    </source>
</evidence>
<keyword evidence="1" id="KW-1133">Transmembrane helix</keyword>
<dbReference type="EMBL" id="VDHJ01000020">
    <property type="protein sequence ID" value="TNL94618.1"/>
    <property type="molecule type" value="Genomic_DNA"/>
</dbReference>
<accession>A0A5C4U192</accession>
<dbReference type="InterPro" id="IPR021424">
    <property type="entry name" value="PorA"/>
</dbReference>
<dbReference type="OrthoDB" id="153031at2"/>
<sequence length="363" mass="40565">MGAQRLRTRRVLGLILGLVLALAIGTGLPPALIAWKKLLPTDVQLTLTSEASDARLADLSAAAADQECGLACHSHTGTAALEQELHTSPGAKFMQTQLDATTRIELPGHTTAEVHELLELSRDSTFPSPEALPVTTWRASDLPEVAEQATEPRTGVQYFFPFTTERRSYQYFDVVTWRPNPIDYVEKTKVSGLDSYAFAQELIAEPISDGPLRGWLEPLTQGPAQRFYSPEELAQRGLRPEQDITLMPYYTVSREVWVQPQTGTILDEHTTRHIFLAASADEARAAQNSPQRTVAYLDSQFSDATRTQQADHARPQVHQLRFLQVLAWVCRLVAVILTVLLVWEVLRYRSALRRRVLSESTQP</sequence>
<keyword evidence="1" id="KW-0472">Membrane</keyword>
<keyword evidence="1" id="KW-0812">Transmembrane</keyword>
<protein>
    <submittedName>
        <fullName evidence="2">DUF3068 domain-containing protein</fullName>
    </submittedName>
</protein>